<evidence type="ECO:0000313" key="3">
    <source>
        <dbReference type="EMBL" id="MDT9598023.1"/>
    </source>
</evidence>
<sequence length="464" mass="51313">MTSSTLSMEAAPRKRFQPFSREAIQFALIVGLLPNLFFLVAMPFYIAERLLAPLLFLVAGLLAFVVPRWAIYLLFLVAAFVDLGLIIATAFHLPVGTALKSMRYMASIDVGASSFYLAVVTIMIGTALATAWLMARNRARLRNVSPVPATIAALLLMLLDLSANFPFVEGRSDGLPFDSAISRTGLTADRVAANGNNLLVVLVEGMGAFADPADRGLITRSLRLAANRSGYRFETGTTHYSGSTTGGESRELCGRWGDYVDYLPKGDYDCLPRRLARKGYQSIAYHGFVPSMFSRDHWYPQIGFARLNFKKDILRDHGRLTPSSCGSVFLGLCDNEVASVVRRELTAPSRQPKFVYWLTLNSHVPFVPKTRGGLGCSGARPRIDNRTVCQLGEYWVEVMEQVAAIASDPALPPTDILIVGDHHTPLWERAAKNKFLLGKVDWFLLRHQRPVQRINAGNSADRDR</sequence>
<feature type="transmembrane region" description="Helical" evidence="1">
    <location>
        <begin position="115"/>
        <end position="135"/>
    </location>
</feature>
<gene>
    <name evidence="3" type="ORF">RQX22_03550</name>
</gene>
<protein>
    <recommendedName>
        <fullName evidence="2">Sulfatase N-terminal domain-containing protein</fullName>
    </recommendedName>
</protein>
<feature type="domain" description="Sulfatase N-terminal" evidence="2">
    <location>
        <begin position="197"/>
        <end position="368"/>
    </location>
</feature>
<dbReference type="Gene3D" id="3.40.720.10">
    <property type="entry name" value="Alkaline Phosphatase, subunit A"/>
    <property type="match status" value="1"/>
</dbReference>
<feature type="transmembrane region" description="Helical" evidence="1">
    <location>
        <begin position="147"/>
        <end position="167"/>
    </location>
</feature>
<accession>A0ABU3Q3N2</accession>
<keyword evidence="1" id="KW-0812">Transmembrane</keyword>
<evidence type="ECO:0000259" key="2">
    <source>
        <dbReference type="Pfam" id="PF00884"/>
    </source>
</evidence>
<keyword evidence="1" id="KW-0472">Membrane</keyword>
<dbReference type="Pfam" id="PF00884">
    <property type="entry name" value="Sulfatase"/>
    <property type="match status" value="1"/>
</dbReference>
<comment type="caution">
    <text evidence="3">The sequence shown here is derived from an EMBL/GenBank/DDBJ whole genome shotgun (WGS) entry which is preliminary data.</text>
</comment>
<organism evidence="3 4">
    <name type="scientific">Sphingosinicella rhizophila</name>
    <dbReference type="NCBI Taxonomy" id="3050082"/>
    <lineage>
        <taxon>Bacteria</taxon>
        <taxon>Pseudomonadati</taxon>
        <taxon>Pseudomonadota</taxon>
        <taxon>Alphaproteobacteria</taxon>
        <taxon>Sphingomonadales</taxon>
        <taxon>Sphingosinicellaceae</taxon>
        <taxon>Sphingosinicella</taxon>
    </lineage>
</organism>
<proteinExistence type="predicted"/>
<keyword evidence="1" id="KW-1133">Transmembrane helix</keyword>
<dbReference type="SUPFAM" id="SSF53649">
    <property type="entry name" value="Alkaline phosphatase-like"/>
    <property type="match status" value="1"/>
</dbReference>
<dbReference type="InterPro" id="IPR017850">
    <property type="entry name" value="Alkaline_phosphatase_core_sf"/>
</dbReference>
<feature type="transmembrane region" description="Helical" evidence="1">
    <location>
        <begin position="73"/>
        <end position="95"/>
    </location>
</feature>
<dbReference type="EMBL" id="JAVUPU010000002">
    <property type="protein sequence ID" value="MDT9598023.1"/>
    <property type="molecule type" value="Genomic_DNA"/>
</dbReference>
<feature type="transmembrane region" description="Helical" evidence="1">
    <location>
        <begin position="23"/>
        <end position="44"/>
    </location>
</feature>
<feature type="transmembrane region" description="Helical" evidence="1">
    <location>
        <begin position="50"/>
        <end position="66"/>
    </location>
</feature>
<evidence type="ECO:0000313" key="4">
    <source>
        <dbReference type="Proteomes" id="UP001259572"/>
    </source>
</evidence>
<evidence type="ECO:0000256" key="1">
    <source>
        <dbReference type="SAM" id="Phobius"/>
    </source>
</evidence>
<reference evidence="3 4" key="1">
    <citation type="submission" date="2023-05" db="EMBL/GenBank/DDBJ databases">
        <authorList>
            <person name="Guo Y."/>
        </authorList>
    </citation>
    <scope>NUCLEOTIDE SEQUENCE [LARGE SCALE GENOMIC DNA]</scope>
    <source>
        <strain evidence="3 4">GR2756</strain>
    </source>
</reference>
<keyword evidence="4" id="KW-1185">Reference proteome</keyword>
<dbReference type="RefSeq" id="WP_315723734.1">
    <property type="nucleotide sequence ID" value="NZ_JAVUPU010000002.1"/>
</dbReference>
<name>A0ABU3Q3N2_9SPHN</name>
<dbReference type="Proteomes" id="UP001259572">
    <property type="component" value="Unassembled WGS sequence"/>
</dbReference>
<dbReference type="InterPro" id="IPR000917">
    <property type="entry name" value="Sulfatase_N"/>
</dbReference>